<evidence type="ECO:0000313" key="3">
    <source>
        <dbReference type="Proteomes" id="UP000238362"/>
    </source>
</evidence>
<sequence>MADLYDNFLPPLESEPDPVNSRRDFFRRAGMTGAAAAVAAAGVPLLDVRNAAASTLSPSQLPLPGGDGAGLLPELGQTINCSCNAFGATLIVNLPPPAPRINFIGSIVVKVTVGGANFVRLQVLNHTVEGFHDLFGKVTIRLPDVDVSPESLLSVTGPSSLLAKMFLNFDITFERCGNCEGPFTFRTLEPAQLVGNVTTFPPPPQGTNPDGSPTGGQLYRMAAPIKIGMPGDDRTYMRLDGMNINVGELIKG</sequence>
<evidence type="ECO:0000313" key="2">
    <source>
        <dbReference type="EMBL" id="PRX44687.1"/>
    </source>
</evidence>
<dbReference type="InterPro" id="IPR006311">
    <property type="entry name" value="TAT_signal"/>
</dbReference>
<proteinExistence type="predicted"/>
<dbReference type="PROSITE" id="PS51318">
    <property type="entry name" value="TAT"/>
    <property type="match status" value="1"/>
</dbReference>
<dbReference type="NCBIfam" id="TIGR01409">
    <property type="entry name" value="TAT_signal_seq"/>
    <property type="match status" value="1"/>
</dbReference>
<evidence type="ECO:0000256" key="1">
    <source>
        <dbReference type="SAM" id="MobiDB-lite"/>
    </source>
</evidence>
<dbReference type="EMBL" id="PVNH01000011">
    <property type="protein sequence ID" value="PRX44687.1"/>
    <property type="molecule type" value="Genomic_DNA"/>
</dbReference>
<dbReference type="OrthoDB" id="5187892at2"/>
<protein>
    <submittedName>
        <fullName evidence="2">Secreted protein</fullName>
    </submittedName>
</protein>
<comment type="caution">
    <text evidence="2">The sequence shown here is derived from an EMBL/GenBank/DDBJ whole genome shotgun (WGS) entry which is preliminary data.</text>
</comment>
<reference evidence="2 3" key="1">
    <citation type="submission" date="2018-03" db="EMBL/GenBank/DDBJ databases">
        <title>Genomic Encyclopedia of Type Strains, Phase III (KMG-III): the genomes of soil and plant-associated and newly described type strains.</title>
        <authorList>
            <person name="Whitman W."/>
        </authorList>
    </citation>
    <scope>NUCLEOTIDE SEQUENCE [LARGE SCALE GENOMIC DNA]</scope>
    <source>
        <strain evidence="2 3">CGMCC 4.7125</strain>
    </source>
</reference>
<dbReference type="AlphaFoldDB" id="A0A2T0LNB3"/>
<dbReference type="Proteomes" id="UP000238362">
    <property type="component" value="Unassembled WGS sequence"/>
</dbReference>
<feature type="region of interest" description="Disordered" evidence="1">
    <location>
        <begin position="1"/>
        <end position="20"/>
    </location>
</feature>
<gene>
    <name evidence="2" type="ORF">B0I33_111201</name>
</gene>
<organism evidence="2 3">
    <name type="scientific">Prauserella shujinwangii</name>
    <dbReference type="NCBI Taxonomy" id="1453103"/>
    <lineage>
        <taxon>Bacteria</taxon>
        <taxon>Bacillati</taxon>
        <taxon>Actinomycetota</taxon>
        <taxon>Actinomycetes</taxon>
        <taxon>Pseudonocardiales</taxon>
        <taxon>Pseudonocardiaceae</taxon>
        <taxon>Prauserella</taxon>
    </lineage>
</organism>
<keyword evidence="3" id="KW-1185">Reference proteome</keyword>
<dbReference type="RefSeq" id="WP_106181340.1">
    <property type="nucleotide sequence ID" value="NZ_PVNH01000011.1"/>
</dbReference>
<name>A0A2T0LNB3_9PSEU</name>
<dbReference type="InterPro" id="IPR019546">
    <property type="entry name" value="TAT_signal_bac_arc"/>
</dbReference>
<accession>A0A2T0LNB3</accession>